<evidence type="ECO:0000256" key="3">
    <source>
        <dbReference type="ARBA" id="ARBA00022737"/>
    </source>
</evidence>
<dbReference type="InterPro" id="IPR050760">
    <property type="entry name" value="Period_circadian_regulator"/>
</dbReference>
<protein>
    <recommendedName>
        <fullName evidence="8">Period circadian protein</fullName>
    </recommendedName>
</protein>
<feature type="compositionally biased region" description="Polar residues" evidence="9">
    <location>
        <begin position="573"/>
        <end position="585"/>
    </location>
</feature>
<dbReference type="GO" id="GO:0005634">
    <property type="term" value="C:nucleus"/>
    <property type="evidence" value="ECO:0007669"/>
    <property type="project" value="UniProtKB-SubCell"/>
</dbReference>
<dbReference type="SUPFAM" id="SSF55785">
    <property type="entry name" value="PYP-like sensor domain (PAS domain)"/>
    <property type="match status" value="2"/>
</dbReference>
<dbReference type="SMART" id="SM00091">
    <property type="entry name" value="PAS"/>
    <property type="match status" value="2"/>
</dbReference>
<dbReference type="InterPro" id="IPR048814">
    <property type="entry name" value="Per1-3_PAS-A"/>
</dbReference>
<dbReference type="PROSITE" id="PS50112">
    <property type="entry name" value="PAS"/>
    <property type="match status" value="2"/>
</dbReference>
<keyword evidence="5" id="KW-0090">Biological rhythms</keyword>
<evidence type="ECO:0000256" key="8">
    <source>
        <dbReference type="ARBA" id="ARBA00040849"/>
    </source>
</evidence>
<gene>
    <name evidence="11" type="primary">per</name>
</gene>
<dbReference type="GO" id="GO:0032922">
    <property type="term" value="P:circadian regulation of gene expression"/>
    <property type="evidence" value="ECO:0007669"/>
    <property type="project" value="TreeGrafter"/>
</dbReference>
<dbReference type="PANTHER" id="PTHR11269:SF16">
    <property type="entry name" value="PERIOD CIRCADIAN PROTEIN"/>
    <property type="match status" value="1"/>
</dbReference>
<dbReference type="CDD" id="cd00130">
    <property type="entry name" value="PAS"/>
    <property type="match status" value="2"/>
</dbReference>
<dbReference type="GO" id="GO:0005737">
    <property type="term" value="C:cytoplasm"/>
    <property type="evidence" value="ECO:0007669"/>
    <property type="project" value="TreeGrafter"/>
</dbReference>
<proteinExistence type="evidence at transcript level"/>
<dbReference type="Gene3D" id="1.20.5.770">
    <property type="entry name" value="Single helix bin"/>
    <property type="match status" value="1"/>
</dbReference>
<keyword evidence="4" id="KW-0805">Transcription regulation</keyword>
<dbReference type="GO" id="GO:0000976">
    <property type="term" value="F:transcription cis-regulatory region binding"/>
    <property type="evidence" value="ECO:0007669"/>
    <property type="project" value="TreeGrafter"/>
</dbReference>
<feature type="compositionally biased region" description="Basic residues" evidence="9">
    <location>
        <begin position="65"/>
        <end position="78"/>
    </location>
</feature>
<evidence type="ECO:0000313" key="11">
    <source>
        <dbReference type="EMBL" id="BAL72155.1"/>
    </source>
</evidence>
<evidence type="ECO:0000256" key="6">
    <source>
        <dbReference type="ARBA" id="ARBA00023163"/>
    </source>
</evidence>
<evidence type="ECO:0000259" key="10">
    <source>
        <dbReference type="PROSITE" id="PS50112"/>
    </source>
</evidence>
<name>H7C8F3_9ORTH</name>
<reference evidence="11" key="1">
    <citation type="submission" date="2010-03" db="EMBL/GenBank/DDBJ databases">
        <title>Apteronemobius asahinai per mRNA for period, transcript variant A, complete cds.</title>
        <authorList>
            <person name="Takekata H."/>
            <person name="Matsuura Y."/>
            <person name="Goto S.G."/>
            <person name="Numata H."/>
            <person name="Satoh A."/>
        </authorList>
    </citation>
    <scope>NUCLEOTIDE SEQUENCE</scope>
</reference>
<accession>H7C8F3</accession>
<evidence type="ECO:0000256" key="5">
    <source>
        <dbReference type="ARBA" id="ARBA00023108"/>
    </source>
</evidence>
<feature type="region of interest" description="Disordered" evidence="9">
    <location>
        <begin position="926"/>
        <end position="966"/>
    </location>
</feature>
<dbReference type="GO" id="GO:0000122">
    <property type="term" value="P:negative regulation of transcription by RNA polymerase II"/>
    <property type="evidence" value="ECO:0007669"/>
    <property type="project" value="TreeGrafter"/>
</dbReference>
<feature type="region of interest" description="Disordered" evidence="9">
    <location>
        <begin position="1"/>
        <end position="98"/>
    </location>
</feature>
<feature type="compositionally biased region" description="Low complexity" evidence="9">
    <location>
        <begin position="659"/>
        <end position="668"/>
    </location>
</feature>
<feature type="region of interest" description="Disordered" evidence="9">
    <location>
        <begin position="986"/>
        <end position="1033"/>
    </location>
</feature>
<dbReference type="InterPro" id="IPR000014">
    <property type="entry name" value="PAS"/>
</dbReference>
<feature type="compositionally biased region" description="Basic and acidic residues" evidence="9">
    <location>
        <begin position="1"/>
        <end position="12"/>
    </location>
</feature>
<dbReference type="AlphaFoldDB" id="H7C8F3"/>
<keyword evidence="6" id="KW-0804">Transcription</keyword>
<feature type="compositionally biased region" description="Low complexity" evidence="9">
    <location>
        <begin position="16"/>
        <end position="41"/>
    </location>
</feature>
<dbReference type="EMBL" id="AB550300">
    <property type="protein sequence ID" value="BAL72155.1"/>
    <property type="molecule type" value="mRNA"/>
</dbReference>
<feature type="region of interest" description="Disordered" evidence="9">
    <location>
        <begin position="145"/>
        <end position="169"/>
    </location>
</feature>
<dbReference type="FunFam" id="3.30.450.20:FF:000066">
    <property type="entry name" value="Period circadian protein"/>
    <property type="match status" value="1"/>
</dbReference>
<dbReference type="Pfam" id="PF14598">
    <property type="entry name" value="PAS_11"/>
    <property type="match status" value="1"/>
</dbReference>
<feature type="region of interest" description="Disordered" evidence="9">
    <location>
        <begin position="1158"/>
        <end position="1186"/>
    </location>
</feature>
<feature type="domain" description="PAS" evidence="10">
    <location>
        <begin position="373"/>
        <end position="419"/>
    </location>
</feature>
<dbReference type="Pfam" id="PF21353">
    <property type="entry name" value="Per3-like_PAS-A"/>
    <property type="match status" value="1"/>
</dbReference>
<evidence type="ECO:0000256" key="1">
    <source>
        <dbReference type="ARBA" id="ARBA00004123"/>
    </source>
</evidence>
<feature type="region of interest" description="Disordered" evidence="9">
    <location>
        <begin position="600"/>
        <end position="683"/>
    </location>
</feature>
<keyword evidence="7" id="KW-0539">Nucleus</keyword>
<comment type="subcellular location">
    <subcellularLocation>
        <location evidence="1">Nucleus</location>
    </subcellularLocation>
</comment>
<dbReference type="GO" id="GO:0001222">
    <property type="term" value="F:transcription corepressor binding"/>
    <property type="evidence" value="ECO:0007669"/>
    <property type="project" value="TreeGrafter"/>
</dbReference>
<feature type="compositionally biased region" description="Basic and acidic residues" evidence="9">
    <location>
        <begin position="549"/>
        <end position="558"/>
    </location>
</feature>
<evidence type="ECO:0000256" key="2">
    <source>
        <dbReference type="ARBA" id="ARBA00022553"/>
    </source>
</evidence>
<sequence>MEESDTKTHKVSDSGYSNSCNSQSQRSSGSSKSRHSNSSGSSGYGGHPSTLGSGIEVFPQPLITKRNKDKEHKKKKLKSTSVTAKAEHHAEAKTLVTSPASALETTAINETTKSINKASSKTVCKIAGKVLGQCASNAGATGTNVLPSEATPSTQPALSSVGQSPGKKFVPDVTEETENCLLNVADLEEKEITSDSNRSNDEPIVQTENEFSTIVSLNDGVVMYTTSTITSVLGFPKDMWLGRSFIDFVHPKDRMAFASHITTGVSLPVEENQCKVSLVAKESFYCCLRQYRGLKSSGYGVTEKKVTYLPFHLTMTFRDVSSTDKVSLAGEEPGIQGPFLIILATLVKSAYTYPEETKNSPKFLMRHQASCLLSHVDSNVVQYLGYLPQDMVNRSVFEFYHPEDSPYLKEVYEGVVKAQGQTYRSKPYRFRAQNGGYVLMDTEWSAFINPWSRQLEFVIGQHRVLKGPSNPDVFSSQNEEENVQISEEVLKESKVIQQEIENLLKETVQRTTEVAKQQASQRCKDLAIFMESLMEEVSKPELKVDLPTEDHSFSERDSVMLGEISPHHDYYDSKSSSETPPSYNQLNYNENIQRFFESKPKTTLSDESGESKMEANRSNSTDEEGKNMPVADSSIDLSNRKCCSPVNGSGSGSGGSSGSAGIPGSAASRGDTSATNMSNGSYQPTHLTEALLYRHNEDMEKQMVQKHRELRAKGERECKKKIPHEKLQESNHGVKRSGSHSWESEPFKASKHAHVETLIASGGGVPLPNVAAMGGTATVPPIYSGSPNVNLWPPFSVTVTPLQSSQPCFAHSTYSGATLGSSQSPHMTNMIPVYYIPTGSQQTNLPPRGMTPQEHPGPPQTGMLFPGQTPYIPSQVPVINSMPSMLYHPVQPMYGAPPMLYSSLMLQPSTILPAPMSQTGIMSAASRSMMKQDKPLTESSTPSGVGLASKFQRPASQATSVKAEPGSAMGSIDYASIKRAMSECSKKDKSLCSPGAQTLSPSPDEDKPREIPDANDFGPPRETENTTGDESSYSSFYSFLRTDKSDESMKSSSRDKDFPYSCKLESMNWERGDSGKKLISQDKPRPILKDPPWLEHVNVTPELIYQYQINEKNLETVLENDLQVLREIQQPFLVNDQLSQLYLDLELEGLSTKLKLEERITSSSSGSGSSCSGGEEVQGGIQNKKKRRSIEYGKFVMIFEENAPLPPPVTQ</sequence>
<feature type="compositionally biased region" description="Polar residues" evidence="9">
    <location>
        <begin position="670"/>
        <end position="683"/>
    </location>
</feature>
<dbReference type="GO" id="GO:0043153">
    <property type="term" value="P:entrainment of circadian clock by photoperiod"/>
    <property type="evidence" value="ECO:0007669"/>
    <property type="project" value="TreeGrafter"/>
</dbReference>
<feature type="compositionally biased region" description="Gly residues" evidence="9">
    <location>
        <begin position="649"/>
        <end position="658"/>
    </location>
</feature>
<dbReference type="PANTHER" id="PTHR11269">
    <property type="entry name" value="PERIOD CIRCADIAN PROTEIN"/>
    <property type="match status" value="1"/>
</dbReference>
<keyword evidence="2" id="KW-0597">Phosphoprotein</keyword>
<dbReference type="InterPro" id="IPR022728">
    <property type="entry name" value="Period_circadian-like_C"/>
</dbReference>
<feature type="domain" description="PAS" evidence="10">
    <location>
        <begin position="219"/>
        <end position="254"/>
    </location>
</feature>
<feature type="compositionally biased region" description="Low complexity" evidence="9">
    <location>
        <begin position="1162"/>
        <end position="1174"/>
    </location>
</feature>
<keyword evidence="3" id="KW-0677">Repeat</keyword>
<dbReference type="Gene3D" id="3.30.450.20">
    <property type="entry name" value="PAS domain"/>
    <property type="match status" value="2"/>
</dbReference>
<dbReference type="Pfam" id="PF12114">
    <property type="entry name" value="Period_C"/>
    <property type="match status" value="1"/>
</dbReference>
<dbReference type="InterPro" id="IPR035965">
    <property type="entry name" value="PAS-like_dom_sf"/>
</dbReference>
<organism evidence="11">
    <name type="scientific">Apteronemobius asahinai</name>
    <dbReference type="NCBI Taxonomy" id="746126"/>
    <lineage>
        <taxon>Eukaryota</taxon>
        <taxon>Metazoa</taxon>
        <taxon>Ecdysozoa</taxon>
        <taxon>Arthropoda</taxon>
        <taxon>Hexapoda</taxon>
        <taxon>Insecta</taxon>
        <taxon>Pterygota</taxon>
        <taxon>Neoptera</taxon>
        <taxon>Polyneoptera</taxon>
        <taxon>Orthoptera</taxon>
        <taxon>Ensifera</taxon>
        <taxon>Gryllidea</taxon>
        <taxon>Grylloidea</taxon>
        <taxon>Trigonidiidae</taxon>
        <taxon>Nemobiinae</taxon>
        <taxon>Apteronemobius</taxon>
    </lineage>
</organism>
<feature type="region of interest" description="Disordered" evidence="9">
    <location>
        <begin position="549"/>
        <end position="585"/>
    </location>
</feature>
<evidence type="ECO:0000256" key="9">
    <source>
        <dbReference type="SAM" id="MobiDB-lite"/>
    </source>
</evidence>
<evidence type="ECO:0000256" key="4">
    <source>
        <dbReference type="ARBA" id="ARBA00023015"/>
    </source>
</evidence>
<evidence type="ECO:0000256" key="7">
    <source>
        <dbReference type="ARBA" id="ARBA00023242"/>
    </source>
</evidence>
<feature type="region of interest" description="Disordered" evidence="9">
    <location>
        <begin position="722"/>
        <end position="745"/>
    </location>
</feature>
<feature type="compositionally biased region" description="Polar residues" evidence="9">
    <location>
        <begin position="145"/>
        <end position="163"/>
    </location>
</feature>